<dbReference type="Proteomes" id="UP000701853">
    <property type="component" value="Chromosome 12"/>
</dbReference>
<organism evidence="4 5">
    <name type="scientific">Gossypium anomalum</name>
    <dbReference type="NCBI Taxonomy" id="47600"/>
    <lineage>
        <taxon>Eukaryota</taxon>
        <taxon>Viridiplantae</taxon>
        <taxon>Streptophyta</taxon>
        <taxon>Embryophyta</taxon>
        <taxon>Tracheophyta</taxon>
        <taxon>Spermatophyta</taxon>
        <taxon>Magnoliopsida</taxon>
        <taxon>eudicotyledons</taxon>
        <taxon>Gunneridae</taxon>
        <taxon>Pentapetalae</taxon>
        <taxon>rosids</taxon>
        <taxon>malvids</taxon>
        <taxon>Malvales</taxon>
        <taxon>Malvaceae</taxon>
        <taxon>Malvoideae</taxon>
        <taxon>Gossypium</taxon>
    </lineage>
</organism>
<dbReference type="PANTHER" id="PTHR11439:SF467">
    <property type="entry name" value="INTEGRASE CATALYTIC DOMAIN-CONTAINING PROTEIN"/>
    <property type="match status" value="1"/>
</dbReference>
<dbReference type="InterPro" id="IPR043502">
    <property type="entry name" value="DNA/RNA_pol_sf"/>
</dbReference>
<feature type="domain" description="Reverse transcriptase Ty1/copia-type" evidence="1">
    <location>
        <begin position="435"/>
        <end position="530"/>
    </location>
</feature>
<accession>A0A8J5Y329</accession>
<dbReference type="PANTHER" id="PTHR11439">
    <property type="entry name" value="GAG-POL-RELATED RETROTRANSPOSON"/>
    <property type="match status" value="1"/>
</dbReference>
<evidence type="ECO:0000259" key="1">
    <source>
        <dbReference type="Pfam" id="PF07727"/>
    </source>
</evidence>
<reference evidence="4 5" key="1">
    <citation type="journal article" date="2021" name="bioRxiv">
        <title>The Gossypium anomalum genome as a resource for cotton improvement and evolutionary analysis of hybrid incompatibility.</title>
        <authorList>
            <person name="Grover C.E."/>
            <person name="Yuan D."/>
            <person name="Arick M.A."/>
            <person name="Miller E.R."/>
            <person name="Hu G."/>
            <person name="Peterson D.G."/>
            <person name="Wendel J.F."/>
            <person name="Udall J.A."/>
        </authorList>
    </citation>
    <scope>NUCLEOTIDE SEQUENCE [LARGE SCALE GENOMIC DNA]</scope>
    <source>
        <strain evidence="4">JFW-Udall</strain>
        <tissue evidence="4">Leaf</tissue>
    </source>
</reference>
<dbReference type="SUPFAM" id="SSF56672">
    <property type="entry name" value="DNA/RNA polymerases"/>
    <property type="match status" value="1"/>
</dbReference>
<evidence type="ECO:0000313" key="4">
    <source>
        <dbReference type="EMBL" id="KAG8476278.1"/>
    </source>
</evidence>
<dbReference type="InterPro" id="IPR013103">
    <property type="entry name" value="RVT_2"/>
</dbReference>
<feature type="domain" description="Retroviral polymerase SH3-like" evidence="3">
    <location>
        <begin position="256"/>
        <end position="296"/>
    </location>
</feature>
<gene>
    <name evidence="4" type="ORF">CXB51_033059</name>
</gene>
<evidence type="ECO:0000259" key="2">
    <source>
        <dbReference type="Pfam" id="PF13976"/>
    </source>
</evidence>
<sequence length="762" mass="84037">MGSCYGDDELGVDANARGPIGASHNFGASGFYDSSQFVGIPPRLSDLHASDYSDVTAYGSNFNNTESYVSLPIGSMSWCLDSGATHHICQNASDLHTSNPYIGNSSLLMGNGDIQTQEILIRGQVRDGLYHFSVGSAILRPSAHNAAFQDCSTGDDVFTLWHKRLGHPSPTIVKTVLDKCQITCNKRYLDNRVMGFFIELPVLTPLNRMVLLSGYLFCSAVHLINRLPTSVLKGKSPYQTLFGHEPTYDYLRVFGCCCFPHLRPFVNHKLAFRLQPSTFLGYSSQHKGYYCLTPDGKSSLGTTTYVLVVRSFVPIESSRISEPAIGVSLASQNCATPQSVPCSSPQHVPVGSMNESGSGTLDVLPSTEVGVFKPKALTVDKVDSEPNSVEEALAHPDWCLAVQAEFDALIANSIWNLVLGYDFKETFSPVVKPATIQAILSIAQPPDYVQTGPNGERLVCCLIKALYGLRQAPRAWFNKLKEFLVSTGFVLSKSDTSLFVRSFFEFALYVLLYVDDIVITGSSSDAINCFVHLHLCQRKYIRELLDWSSMTNTKSVHTPMVSSSMLSKDEGEQLADPTEYCSLARALQYVVLTRPDIAYAVNRSDRLSLVGYADTNWGLDFDDRWSTTGYCVYFGHTPILWCSKKQQVVFWSTRNLAAGTSDIAWLVSLLAELNVSSIDLPTMWCDNSSIVAVATNLVLHSKFKHVELDLFFVRQKVASEDLVVGEVPACDQVADILNKPLSVSMFTRFCHLLRVLPLEEAG</sequence>
<dbReference type="InterPro" id="IPR057670">
    <property type="entry name" value="SH3_retrovirus"/>
</dbReference>
<dbReference type="Pfam" id="PF13976">
    <property type="entry name" value="gag_pre-integrs"/>
    <property type="match status" value="1"/>
</dbReference>
<evidence type="ECO:0008006" key="6">
    <source>
        <dbReference type="Google" id="ProtNLM"/>
    </source>
</evidence>
<dbReference type="Pfam" id="PF07727">
    <property type="entry name" value="RVT_2"/>
    <property type="match status" value="1"/>
</dbReference>
<name>A0A8J5Y329_9ROSI</name>
<dbReference type="OrthoDB" id="997331at2759"/>
<proteinExistence type="predicted"/>
<comment type="caution">
    <text evidence="4">The sequence shown here is derived from an EMBL/GenBank/DDBJ whole genome shotgun (WGS) entry which is preliminary data.</text>
</comment>
<dbReference type="InterPro" id="IPR025724">
    <property type="entry name" value="GAG-pre-integrase_dom"/>
</dbReference>
<evidence type="ECO:0000259" key="3">
    <source>
        <dbReference type="Pfam" id="PF25597"/>
    </source>
</evidence>
<dbReference type="CDD" id="cd09272">
    <property type="entry name" value="RNase_HI_RT_Ty1"/>
    <property type="match status" value="1"/>
</dbReference>
<feature type="domain" description="GAG-pre-integrase" evidence="2">
    <location>
        <begin position="128"/>
        <end position="186"/>
    </location>
</feature>
<evidence type="ECO:0000313" key="5">
    <source>
        <dbReference type="Proteomes" id="UP000701853"/>
    </source>
</evidence>
<keyword evidence="5" id="KW-1185">Reference proteome</keyword>
<protein>
    <recommendedName>
        <fullName evidence="6">Reverse transcriptase Ty1/copia-type domain-containing protein</fullName>
    </recommendedName>
</protein>
<dbReference type="Pfam" id="PF25597">
    <property type="entry name" value="SH3_retrovirus"/>
    <property type="match status" value="1"/>
</dbReference>
<dbReference type="AlphaFoldDB" id="A0A8J5Y329"/>
<dbReference type="EMBL" id="JAHUZN010000012">
    <property type="protein sequence ID" value="KAG8476278.1"/>
    <property type="molecule type" value="Genomic_DNA"/>
</dbReference>